<dbReference type="Proteomes" id="UP000012062">
    <property type="component" value="Unassembled WGS sequence"/>
</dbReference>
<reference evidence="1 2" key="1">
    <citation type="submission" date="2013-02" db="EMBL/GenBank/DDBJ databases">
        <authorList>
            <person name="Genoscope - CEA"/>
        </authorList>
    </citation>
    <scope>NUCLEOTIDE SEQUENCE [LARGE SCALE GENOMIC DNA]</scope>
    <source>
        <strain evidence="1 2">STM 2683</strain>
    </source>
</reference>
<gene>
    <name evidence="1" type="ORF">MESS2_1650041</name>
</gene>
<protein>
    <submittedName>
        <fullName evidence="1">Uncharacterized protein</fullName>
    </submittedName>
</protein>
<evidence type="ECO:0000313" key="1">
    <source>
        <dbReference type="EMBL" id="CCV05758.1"/>
    </source>
</evidence>
<sequence length="83" mass="8871">MAKALCSVQSNARFSAPVVTGAGLSGLKFTSCHAIERSRTAQDLIDFQANSALVLASQQHRCDQRLDCRGPELRAITAGRLPS</sequence>
<accession>M5ENN7</accession>
<proteinExistence type="predicted"/>
<comment type="caution">
    <text evidence="1">The sequence shown here is derived from an EMBL/GenBank/DDBJ whole genome shotgun (WGS) entry which is preliminary data.</text>
</comment>
<name>M5ENN7_9HYPH</name>
<dbReference type="STRING" id="1297569.MESS2_1650041"/>
<dbReference type="EMBL" id="CAUM01000074">
    <property type="protein sequence ID" value="CCV05758.1"/>
    <property type="molecule type" value="Genomic_DNA"/>
</dbReference>
<evidence type="ECO:0000313" key="2">
    <source>
        <dbReference type="Proteomes" id="UP000012062"/>
    </source>
</evidence>
<dbReference type="AlphaFoldDB" id="M5ENN7"/>
<organism evidence="1 2">
    <name type="scientific">Mesorhizobium metallidurans STM 2683</name>
    <dbReference type="NCBI Taxonomy" id="1297569"/>
    <lineage>
        <taxon>Bacteria</taxon>
        <taxon>Pseudomonadati</taxon>
        <taxon>Pseudomonadota</taxon>
        <taxon>Alphaproteobacteria</taxon>
        <taxon>Hyphomicrobiales</taxon>
        <taxon>Phyllobacteriaceae</taxon>
        <taxon>Mesorhizobium</taxon>
    </lineage>
</organism>
<keyword evidence="2" id="KW-1185">Reference proteome</keyword>